<gene>
    <name evidence="2" type="ORF">A2480_02065</name>
</gene>
<accession>A0A1F7WFH2</accession>
<organism evidence="2 3">
    <name type="scientific">Candidatus Uhrbacteria bacterium RIFOXYC2_FULL_47_19</name>
    <dbReference type="NCBI Taxonomy" id="1802424"/>
    <lineage>
        <taxon>Bacteria</taxon>
        <taxon>Candidatus Uhriibacteriota</taxon>
    </lineage>
</organism>
<feature type="region of interest" description="Disordered" evidence="1">
    <location>
        <begin position="142"/>
        <end position="185"/>
    </location>
</feature>
<comment type="caution">
    <text evidence="2">The sequence shown here is derived from an EMBL/GenBank/DDBJ whole genome shotgun (WGS) entry which is preliminary data.</text>
</comment>
<feature type="compositionally biased region" description="Polar residues" evidence="1">
    <location>
        <begin position="142"/>
        <end position="160"/>
    </location>
</feature>
<sequence length="185" mass="20317">MDTQLVFRLIELVRKTGDRLILADPSSDNAVVVMDLAAYERLLNQAGEQLVSSQSEIVSTPEQPSSTPSRNDVVRPVTKIESAPVEPLSTARSTESSHPQFPEPDRSGLEHLTAVKTGANINREIGIQSSVKNVIESMTKSSFQNESQIQNQATVQQSVSPPAKSAAQWSDEPEEEARFYLEPIE</sequence>
<evidence type="ECO:0000313" key="2">
    <source>
        <dbReference type="EMBL" id="OGM01287.1"/>
    </source>
</evidence>
<name>A0A1F7WFH2_9BACT</name>
<dbReference type="EMBL" id="MGFG01000010">
    <property type="protein sequence ID" value="OGM01287.1"/>
    <property type="molecule type" value="Genomic_DNA"/>
</dbReference>
<dbReference type="Proteomes" id="UP000176988">
    <property type="component" value="Unassembled WGS sequence"/>
</dbReference>
<evidence type="ECO:0000256" key="1">
    <source>
        <dbReference type="SAM" id="MobiDB-lite"/>
    </source>
</evidence>
<feature type="compositionally biased region" description="Polar residues" evidence="1">
    <location>
        <begin position="90"/>
        <end position="99"/>
    </location>
</feature>
<feature type="compositionally biased region" description="Polar residues" evidence="1">
    <location>
        <begin position="58"/>
        <end position="70"/>
    </location>
</feature>
<feature type="region of interest" description="Disordered" evidence="1">
    <location>
        <begin position="58"/>
        <end position="107"/>
    </location>
</feature>
<evidence type="ECO:0000313" key="3">
    <source>
        <dbReference type="Proteomes" id="UP000176988"/>
    </source>
</evidence>
<protein>
    <submittedName>
        <fullName evidence="2">Uncharacterized protein</fullName>
    </submittedName>
</protein>
<proteinExistence type="predicted"/>
<reference evidence="2 3" key="1">
    <citation type="journal article" date="2016" name="Nat. Commun.">
        <title>Thousands of microbial genomes shed light on interconnected biogeochemical processes in an aquifer system.</title>
        <authorList>
            <person name="Anantharaman K."/>
            <person name="Brown C.T."/>
            <person name="Hug L.A."/>
            <person name="Sharon I."/>
            <person name="Castelle C.J."/>
            <person name="Probst A.J."/>
            <person name="Thomas B.C."/>
            <person name="Singh A."/>
            <person name="Wilkins M.J."/>
            <person name="Karaoz U."/>
            <person name="Brodie E.L."/>
            <person name="Williams K.H."/>
            <person name="Hubbard S.S."/>
            <person name="Banfield J.F."/>
        </authorList>
    </citation>
    <scope>NUCLEOTIDE SEQUENCE [LARGE SCALE GENOMIC DNA]</scope>
</reference>
<dbReference type="AlphaFoldDB" id="A0A1F7WFH2"/>